<dbReference type="EMBL" id="WSZM01000015">
    <property type="protein sequence ID" value="KAF4046531.1"/>
    <property type="molecule type" value="Genomic_DNA"/>
</dbReference>
<proteinExistence type="predicted"/>
<name>A0A833SVI5_PHYIN</name>
<keyword evidence="2" id="KW-1185">Reference proteome</keyword>
<comment type="caution">
    <text evidence="1">The sequence shown here is derived from an EMBL/GenBank/DDBJ whole genome shotgun (WGS) entry which is preliminary data.</text>
</comment>
<gene>
    <name evidence="1" type="ORF">GN244_ATG00920</name>
</gene>
<reference evidence="1" key="1">
    <citation type="submission" date="2020-04" db="EMBL/GenBank/DDBJ databases">
        <title>Hybrid Assembly of Korean Phytophthora infestans isolates.</title>
        <authorList>
            <person name="Prokchorchik M."/>
            <person name="Lee Y."/>
            <person name="Seo J."/>
            <person name="Cho J.-H."/>
            <person name="Park Y.-E."/>
            <person name="Jang D.-C."/>
            <person name="Im J.-S."/>
            <person name="Choi J.-G."/>
            <person name="Park H.-J."/>
            <person name="Lee G.-B."/>
            <person name="Lee Y.-G."/>
            <person name="Hong S.-Y."/>
            <person name="Cho K."/>
            <person name="Sohn K.H."/>
        </authorList>
    </citation>
    <scope>NUCLEOTIDE SEQUENCE</scope>
    <source>
        <strain evidence="1">KR_1_A1</strain>
    </source>
</reference>
<dbReference type="AlphaFoldDB" id="A0A833SVI5"/>
<evidence type="ECO:0000313" key="2">
    <source>
        <dbReference type="Proteomes" id="UP000602510"/>
    </source>
</evidence>
<protein>
    <submittedName>
        <fullName evidence="1">Uncharacterized protein</fullName>
    </submittedName>
</protein>
<dbReference type="Proteomes" id="UP000602510">
    <property type="component" value="Unassembled WGS sequence"/>
</dbReference>
<evidence type="ECO:0000313" key="1">
    <source>
        <dbReference type="EMBL" id="KAF4046531.1"/>
    </source>
</evidence>
<sequence length="79" mass="9104">MPNHSGSLDDSLRLFLAQDIDYLHEINTRRALARMYVTQQVSINISELADTLRREVIPADLRERLREVVLDSANVRDVV</sequence>
<accession>A0A833SVI5</accession>
<organism evidence="1 2">
    <name type="scientific">Phytophthora infestans</name>
    <name type="common">Potato late blight agent</name>
    <name type="synonym">Botrytis infestans</name>
    <dbReference type="NCBI Taxonomy" id="4787"/>
    <lineage>
        <taxon>Eukaryota</taxon>
        <taxon>Sar</taxon>
        <taxon>Stramenopiles</taxon>
        <taxon>Oomycota</taxon>
        <taxon>Peronosporomycetes</taxon>
        <taxon>Peronosporales</taxon>
        <taxon>Peronosporaceae</taxon>
        <taxon>Phytophthora</taxon>
    </lineage>
</organism>